<name>A0ABQ5GRC0_9ASTR</name>
<dbReference type="PANTHER" id="PTHR11439">
    <property type="entry name" value="GAG-POL-RELATED RETROTRANSPOSON"/>
    <property type="match status" value="1"/>
</dbReference>
<dbReference type="CDD" id="cd09272">
    <property type="entry name" value="RNase_HI_RT_Ty1"/>
    <property type="match status" value="1"/>
</dbReference>
<dbReference type="EMBL" id="BQNB010018700">
    <property type="protein sequence ID" value="GJT77303.1"/>
    <property type="molecule type" value="Genomic_DNA"/>
</dbReference>
<reference evidence="1" key="1">
    <citation type="journal article" date="2022" name="Int. J. Mol. Sci.">
        <title>Draft Genome of Tanacetum Coccineum: Genomic Comparison of Closely Related Tanacetum-Family Plants.</title>
        <authorList>
            <person name="Yamashiro T."/>
            <person name="Shiraishi A."/>
            <person name="Nakayama K."/>
            <person name="Satake H."/>
        </authorList>
    </citation>
    <scope>NUCLEOTIDE SEQUENCE</scope>
</reference>
<comment type="caution">
    <text evidence="1">The sequence shown here is derived from an EMBL/GenBank/DDBJ whole genome shotgun (WGS) entry which is preliminary data.</text>
</comment>
<organism evidence="1 2">
    <name type="scientific">Tanacetum coccineum</name>
    <dbReference type="NCBI Taxonomy" id="301880"/>
    <lineage>
        <taxon>Eukaryota</taxon>
        <taxon>Viridiplantae</taxon>
        <taxon>Streptophyta</taxon>
        <taxon>Embryophyta</taxon>
        <taxon>Tracheophyta</taxon>
        <taxon>Spermatophyta</taxon>
        <taxon>Magnoliopsida</taxon>
        <taxon>eudicotyledons</taxon>
        <taxon>Gunneridae</taxon>
        <taxon>Pentapetalae</taxon>
        <taxon>asterids</taxon>
        <taxon>campanulids</taxon>
        <taxon>Asterales</taxon>
        <taxon>Asteraceae</taxon>
        <taxon>Asteroideae</taxon>
        <taxon>Anthemideae</taxon>
        <taxon>Anthemidinae</taxon>
        <taxon>Tanacetum</taxon>
    </lineage>
</organism>
<protein>
    <submittedName>
        <fullName evidence="1">Uncharacterized protein</fullName>
    </submittedName>
</protein>
<reference evidence="1" key="2">
    <citation type="submission" date="2022-01" db="EMBL/GenBank/DDBJ databases">
        <authorList>
            <person name="Yamashiro T."/>
            <person name="Shiraishi A."/>
            <person name="Satake H."/>
            <person name="Nakayama K."/>
        </authorList>
    </citation>
    <scope>NUCLEOTIDE SEQUENCE</scope>
</reference>
<dbReference type="Proteomes" id="UP001151760">
    <property type="component" value="Unassembled WGS sequence"/>
</dbReference>
<sequence>MKPKKVDLSSGRSNLDRSKSKRSFNNFQVDLNFKGLDTVKLHRARSMIGSLMYLTASRLDITFAVCACARDSPFDLEAFLDSDYAGASLDRKSTTGGCQFLRKRLISWKCKKQTIVLNSITEAGYVAAANCYGQMVLMDVFGLKMLFGLVLRVKHGKKIVSAARLALCCWAKVSTVRHRVSDARQT</sequence>
<gene>
    <name evidence="1" type="ORF">Tco_1044028</name>
</gene>
<dbReference type="PANTHER" id="PTHR11439:SF495">
    <property type="entry name" value="REVERSE TRANSCRIPTASE, RNA-DEPENDENT DNA POLYMERASE-RELATED"/>
    <property type="match status" value="1"/>
</dbReference>
<evidence type="ECO:0000313" key="2">
    <source>
        <dbReference type="Proteomes" id="UP001151760"/>
    </source>
</evidence>
<keyword evidence="2" id="KW-1185">Reference proteome</keyword>
<evidence type="ECO:0000313" key="1">
    <source>
        <dbReference type="EMBL" id="GJT77303.1"/>
    </source>
</evidence>
<proteinExistence type="predicted"/>
<accession>A0ABQ5GRC0</accession>